<feature type="region of interest" description="Disordered" evidence="2">
    <location>
        <begin position="38"/>
        <end position="77"/>
    </location>
</feature>
<gene>
    <name evidence="5" type="ORF">CLAFUR5_13158</name>
</gene>
<reference evidence="5" key="2">
    <citation type="journal article" date="2022" name="Microb. Genom.">
        <title>A chromosome-scale genome assembly of the tomato pathogen Cladosporium fulvum reveals a compartmentalized genome architecture and the presence of a dispensable chromosome.</title>
        <authorList>
            <person name="Zaccaron A.Z."/>
            <person name="Chen L.H."/>
            <person name="Samaras A."/>
            <person name="Stergiopoulos I."/>
        </authorList>
    </citation>
    <scope>NUCLEOTIDE SEQUENCE</scope>
    <source>
        <strain evidence="5">Race5_Kim</strain>
    </source>
</reference>
<dbReference type="KEGG" id="ffu:CLAFUR5_13158"/>
<dbReference type="Pfam" id="PF04146">
    <property type="entry name" value="YTH"/>
    <property type="match status" value="1"/>
</dbReference>
<dbReference type="InterPro" id="IPR057720">
    <property type="entry name" value="RRM_YTH1"/>
</dbReference>
<dbReference type="PROSITE" id="PS50102">
    <property type="entry name" value="RRM"/>
    <property type="match status" value="1"/>
</dbReference>
<feature type="compositionally biased region" description="Low complexity" evidence="2">
    <location>
        <begin position="160"/>
        <end position="193"/>
    </location>
</feature>
<evidence type="ECO:0000259" key="4">
    <source>
        <dbReference type="PROSITE" id="PS50882"/>
    </source>
</evidence>
<dbReference type="RefSeq" id="XP_047767842.1">
    <property type="nucleotide sequence ID" value="XM_047912306.1"/>
</dbReference>
<feature type="compositionally biased region" description="Polar residues" evidence="2">
    <location>
        <begin position="297"/>
        <end position="316"/>
    </location>
</feature>
<dbReference type="InterPro" id="IPR007275">
    <property type="entry name" value="YTH_domain"/>
</dbReference>
<evidence type="ECO:0000313" key="6">
    <source>
        <dbReference type="Proteomes" id="UP000756132"/>
    </source>
</evidence>
<keyword evidence="1" id="KW-0694">RNA-binding</keyword>
<dbReference type="InterPro" id="IPR012677">
    <property type="entry name" value="Nucleotide-bd_a/b_plait_sf"/>
</dbReference>
<dbReference type="SUPFAM" id="SSF54928">
    <property type="entry name" value="RNA-binding domain, RBD"/>
    <property type="match status" value="1"/>
</dbReference>
<dbReference type="Proteomes" id="UP000756132">
    <property type="component" value="Chromosome 11"/>
</dbReference>
<reference evidence="5" key="1">
    <citation type="submission" date="2021-12" db="EMBL/GenBank/DDBJ databases">
        <authorList>
            <person name="Zaccaron A."/>
            <person name="Stergiopoulos I."/>
        </authorList>
    </citation>
    <scope>NUCLEOTIDE SEQUENCE</scope>
    <source>
        <strain evidence="5">Race5_Kim</strain>
    </source>
</reference>
<evidence type="ECO:0000256" key="2">
    <source>
        <dbReference type="SAM" id="MobiDB-lite"/>
    </source>
</evidence>
<dbReference type="AlphaFoldDB" id="A0A9Q8PJC3"/>
<dbReference type="PANTHER" id="PTHR12357">
    <property type="entry name" value="YTH YT521-B HOMOLOGY DOMAIN-CONTAINING"/>
    <property type="match status" value="1"/>
</dbReference>
<dbReference type="CDD" id="cd00590">
    <property type="entry name" value="RRM_SF"/>
    <property type="match status" value="1"/>
</dbReference>
<dbReference type="OMA" id="MAKSNCA"/>
<feature type="region of interest" description="Disordered" evidence="2">
    <location>
        <begin position="153"/>
        <end position="220"/>
    </location>
</feature>
<dbReference type="SMART" id="SM00360">
    <property type="entry name" value="RRM"/>
    <property type="match status" value="1"/>
</dbReference>
<dbReference type="Pfam" id="PF25701">
    <property type="entry name" value="RRM_YTH1"/>
    <property type="match status" value="1"/>
</dbReference>
<name>A0A9Q8PJC3_PASFU</name>
<dbReference type="CDD" id="cd21134">
    <property type="entry name" value="YTH"/>
    <property type="match status" value="1"/>
</dbReference>
<protein>
    <submittedName>
        <fullName evidence="5">Zinc finger CCCH domain-containing protein 45</fullName>
    </submittedName>
</protein>
<dbReference type="InterPro" id="IPR045168">
    <property type="entry name" value="YTH_prot"/>
</dbReference>
<accession>A0A9Q8PJC3</accession>
<proteinExistence type="predicted"/>
<feature type="domain" description="YTH" evidence="4">
    <location>
        <begin position="227"/>
        <end position="422"/>
    </location>
</feature>
<dbReference type="OrthoDB" id="306690at2759"/>
<dbReference type="Gene3D" id="3.30.70.330">
    <property type="match status" value="1"/>
</dbReference>
<dbReference type="GO" id="GO:0000398">
    <property type="term" value="P:mRNA splicing, via spliceosome"/>
    <property type="evidence" value="ECO:0007669"/>
    <property type="project" value="TreeGrafter"/>
</dbReference>
<dbReference type="GO" id="GO:0000381">
    <property type="term" value="P:regulation of alternative mRNA splicing, via spliceosome"/>
    <property type="evidence" value="ECO:0007669"/>
    <property type="project" value="TreeGrafter"/>
</dbReference>
<feature type="domain" description="RRM" evidence="3">
    <location>
        <begin position="78"/>
        <end position="152"/>
    </location>
</feature>
<sequence length="433" mass="47621">MTHYGYGNNRTTSSGFGHRAMHAPAMVNVNDGVGSSCNHCSSTKLPSPQTARPAQMPISPASSSLARGPPRKPKRSGHAVWVGNIPMGASIEALKDHFSHEAIRDIESVFLMAKSNCAFVNYDTEDACVAAVERFNHSLFGSVRLLCRLRREPTVPRETSSSSRSSLQSDSPVSSVRDASSIMTGSSDSMSSSLNGLGIQHDSDTKPEDGVQEETTLATSLPSMPKDRYFVVKSLTKEDLHNSLQFGTWETQPHNQRALDDAFREAENVYMIFSVNKSGEYFGYARMLSSPLGHSPPQLTSDTSTTTPSKQNDTLKITETAATSTAAPGYIIDDTIRGTMFWEVQHEDNGIVSSTMSALDRAEQDGHVRSRPFKVEWLSVRKVTFQRTKGIRNPWNNNKEVKVARDGTELETEVGKKIVALFNESHEDVMRKA</sequence>
<dbReference type="GO" id="GO:1990247">
    <property type="term" value="F:N6-methyladenosine-containing RNA reader activity"/>
    <property type="evidence" value="ECO:0007669"/>
    <property type="project" value="TreeGrafter"/>
</dbReference>
<evidence type="ECO:0000259" key="3">
    <source>
        <dbReference type="PROSITE" id="PS50102"/>
    </source>
</evidence>
<evidence type="ECO:0000256" key="1">
    <source>
        <dbReference type="PROSITE-ProRule" id="PRU00176"/>
    </source>
</evidence>
<dbReference type="InterPro" id="IPR035979">
    <property type="entry name" value="RBD_domain_sf"/>
</dbReference>
<evidence type="ECO:0000313" key="5">
    <source>
        <dbReference type="EMBL" id="UJO23476.1"/>
    </source>
</evidence>
<feature type="region of interest" description="Disordered" evidence="2">
    <location>
        <begin position="293"/>
        <end position="316"/>
    </location>
</feature>
<dbReference type="PANTHER" id="PTHR12357:SF3">
    <property type="entry name" value="YTH DOMAIN-CONTAINING PROTEIN 1"/>
    <property type="match status" value="1"/>
</dbReference>
<dbReference type="Gene3D" id="3.10.590.10">
    <property type="entry name" value="ph1033 like domains"/>
    <property type="match status" value="1"/>
</dbReference>
<dbReference type="GO" id="GO:0005654">
    <property type="term" value="C:nucleoplasm"/>
    <property type="evidence" value="ECO:0007669"/>
    <property type="project" value="TreeGrafter"/>
</dbReference>
<organism evidence="5 6">
    <name type="scientific">Passalora fulva</name>
    <name type="common">Tomato leaf mold</name>
    <name type="synonym">Cladosporium fulvum</name>
    <dbReference type="NCBI Taxonomy" id="5499"/>
    <lineage>
        <taxon>Eukaryota</taxon>
        <taxon>Fungi</taxon>
        <taxon>Dikarya</taxon>
        <taxon>Ascomycota</taxon>
        <taxon>Pezizomycotina</taxon>
        <taxon>Dothideomycetes</taxon>
        <taxon>Dothideomycetidae</taxon>
        <taxon>Mycosphaerellales</taxon>
        <taxon>Mycosphaerellaceae</taxon>
        <taxon>Fulvia</taxon>
    </lineage>
</organism>
<dbReference type="EMBL" id="CP090173">
    <property type="protein sequence ID" value="UJO23476.1"/>
    <property type="molecule type" value="Genomic_DNA"/>
</dbReference>
<feature type="compositionally biased region" description="Polar residues" evidence="2">
    <location>
        <begin position="38"/>
        <end position="52"/>
    </location>
</feature>
<dbReference type="PROSITE" id="PS50882">
    <property type="entry name" value="YTH"/>
    <property type="match status" value="1"/>
</dbReference>
<dbReference type="GeneID" id="71993036"/>
<dbReference type="InterPro" id="IPR000504">
    <property type="entry name" value="RRM_dom"/>
</dbReference>
<keyword evidence="6" id="KW-1185">Reference proteome</keyword>
<dbReference type="GO" id="GO:0003729">
    <property type="term" value="F:mRNA binding"/>
    <property type="evidence" value="ECO:0007669"/>
    <property type="project" value="TreeGrafter"/>
</dbReference>